<organism evidence="1 2">
    <name type="scientific">Plebeiibacterium sediminum</name>
    <dbReference type="NCBI Taxonomy" id="2992112"/>
    <lineage>
        <taxon>Bacteria</taxon>
        <taxon>Pseudomonadati</taxon>
        <taxon>Bacteroidota</taxon>
        <taxon>Bacteroidia</taxon>
        <taxon>Marinilabiliales</taxon>
        <taxon>Marinilabiliaceae</taxon>
        <taxon>Plebeiibacterium</taxon>
    </lineage>
</organism>
<dbReference type="AlphaFoldDB" id="A0AAE3M1A5"/>
<keyword evidence="2" id="KW-1185">Reference proteome</keyword>
<evidence type="ECO:0000313" key="1">
    <source>
        <dbReference type="EMBL" id="MCW3784940.1"/>
    </source>
</evidence>
<gene>
    <name evidence="1" type="ORF">OM075_00605</name>
</gene>
<reference evidence="1" key="1">
    <citation type="submission" date="2022-10" db="EMBL/GenBank/DDBJ databases">
        <authorList>
            <person name="Yu W.X."/>
        </authorList>
    </citation>
    <scope>NUCLEOTIDE SEQUENCE</scope>
    <source>
        <strain evidence="1">AAT</strain>
    </source>
</reference>
<sequence length="73" mass="8015">MSDTSNLLGQVLGLGQEKEELFENETNQLLGFEIGLNGDSENLFPDDSKLLGVTLGIEVAPFINHSSVFFEKK</sequence>
<dbReference type="Proteomes" id="UP001209229">
    <property type="component" value="Unassembled WGS sequence"/>
</dbReference>
<accession>A0AAE3M1A5</accession>
<dbReference type="EMBL" id="JAPDPJ010000001">
    <property type="protein sequence ID" value="MCW3784940.1"/>
    <property type="molecule type" value="Genomic_DNA"/>
</dbReference>
<name>A0AAE3M1A5_9BACT</name>
<dbReference type="RefSeq" id="WP_301188511.1">
    <property type="nucleotide sequence ID" value="NZ_JAPDPJ010000001.1"/>
</dbReference>
<protein>
    <submittedName>
        <fullName evidence="1">Uncharacterized protein</fullName>
    </submittedName>
</protein>
<comment type="caution">
    <text evidence="1">The sequence shown here is derived from an EMBL/GenBank/DDBJ whole genome shotgun (WGS) entry which is preliminary data.</text>
</comment>
<evidence type="ECO:0000313" key="2">
    <source>
        <dbReference type="Proteomes" id="UP001209229"/>
    </source>
</evidence>
<proteinExistence type="predicted"/>